<feature type="compositionally biased region" description="Low complexity" evidence="1">
    <location>
        <begin position="461"/>
        <end position="475"/>
    </location>
</feature>
<evidence type="ECO:0000313" key="3">
    <source>
        <dbReference type="Proteomes" id="UP001599542"/>
    </source>
</evidence>
<dbReference type="Gene3D" id="3.40.50.300">
    <property type="entry name" value="P-loop containing nucleotide triphosphate hydrolases"/>
    <property type="match status" value="1"/>
</dbReference>
<protein>
    <submittedName>
        <fullName evidence="2">Uncharacterized protein</fullName>
    </submittedName>
</protein>
<evidence type="ECO:0000256" key="1">
    <source>
        <dbReference type="SAM" id="MobiDB-lite"/>
    </source>
</evidence>
<feature type="region of interest" description="Disordered" evidence="1">
    <location>
        <begin position="187"/>
        <end position="229"/>
    </location>
</feature>
<organism evidence="2 3">
    <name type="scientific">Kitasatospora phosalacinea</name>
    <dbReference type="NCBI Taxonomy" id="2065"/>
    <lineage>
        <taxon>Bacteria</taxon>
        <taxon>Bacillati</taxon>
        <taxon>Actinomycetota</taxon>
        <taxon>Actinomycetes</taxon>
        <taxon>Kitasatosporales</taxon>
        <taxon>Streptomycetaceae</taxon>
        <taxon>Kitasatospora</taxon>
    </lineage>
</organism>
<accession>A0ABW6GTZ9</accession>
<dbReference type="RefSeq" id="WP_380328054.1">
    <property type="nucleotide sequence ID" value="NZ_JBHYPW010000044.1"/>
</dbReference>
<name>A0ABW6GTZ9_9ACTN</name>
<dbReference type="Proteomes" id="UP001599542">
    <property type="component" value="Unassembled WGS sequence"/>
</dbReference>
<proteinExistence type="predicted"/>
<comment type="caution">
    <text evidence="2">The sequence shown here is derived from an EMBL/GenBank/DDBJ whole genome shotgun (WGS) entry which is preliminary data.</text>
</comment>
<dbReference type="InterPro" id="IPR027417">
    <property type="entry name" value="P-loop_NTPase"/>
</dbReference>
<dbReference type="SUPFAM" id="SSF52540">
    <property type="entry name" value="P-loop containing nucleoside triphosphate hydrolases"/>
    <property type="match status" value="1"/>
</dbReference>
<evidence type="ECO:0000313" key="2">
    <source>
        <dbReference type="EMBL" id="MFE1356245.1"/>
    </source>
</evidence>
<gene>
    <name evidence="2" type="ORF">ACFW6T_30135</name>
</gene>
<feature type="region of interest" description="Disordered" evidence="1">
    <location>
        <begin position="430"/>
        <end position="494"/>
    </location>
</feature>
<reference evidence="2 3" key="1">
    <citation type="submission" date="2024-09" db="EMBL/GenBank/DDBJ databases">
        <title>The Natural Products Discovery Center: Release of the First 8490 Sequenced Strains for Exploring Actinobacteria Biosynthetic Diversity.</title>
        <authorList>
            <person name="Kalkreuter E."/>
            <person name="Kautsar S.A."/>
            <person name="Yang D."/>
            <person name="Bader C.D."/>
            <person name="Teijaro C.N."/>
            <person name="Fluegel L."/>
            <person name="Davis C.M."/>
            <person name="Simpson J.R."/>
            <person name="Lauterbach L."/>
            <person name="Steele A.D."/>
            <person name="Gui C."/>
            <person name="Meng S."/>
            <person name="Li G."/>
            <person name="Viehrig K."/>
            <person name="Ye F."/>
            <person name="Su P."/>
            <person name="Kiefer A.F."/>
            <person name="Nichols A."/>
            <person name="Cepeda A.J."/>
            <person name="Yan W."/>
            <person name="Fan B."/>
            <person name="Jiang Y."/>
            <person name="Adhikari A."/>
            <person name="Zheng C.-J."/>
            <person name="Schuster L."/>
            <person name="Cowan T.M."/>
            <person name="Smanski M.J."/>
            <person name="Chevrette M.G."/>
            <person name="De Carvalho L.P.S."/>
            <person name="Shen B."/>
        </authorList>
    </citation>
    <scope>NUCLEOTIDE SEQUENCE [LARGE SCALE GENOMIC DNA]</scope>
    <source>
        <strain evidence="2 3">NPDC058753</strain>
    </source>
</reference>
<sequence>MDDIYQAILTPPLSPPGVTRATLRPLAEALNGLGFPVGDVVDEVSTDMVELAFNSLSPKERQQLLRTLGIKLAAPRRAGGALCRDLLSRMKRAARQRQCRCTTMVLTHRVMVDLGLAANTDGAAAADPVARWGRTLTLLALFSWSNASAADARVLLWAAERDWLGSTVDPHRLDAVRAAAHRVVEETPGYTLYGPPSRPLPDEHGPAEPAAAPGSPETAAEAPGSADAPVEDDLLDLESAHRQLETAFQEARDAVPRIGAALESGYPPSDRDTDALASLAGLVRQVQNHLAATGARDVPERLADLTEGVRSHLDERRRDHAARTGLQELLTVTCAAGSPAATGLEAAHELARARSEALVWDGADRTVVAALNVLVELVRLREHPDSSMSTAEIMSRQQQIGAVVPACAAAALLYTELSLPAQRSEPAEPVTALSPVVAGPPDASAEVAAAPLPEPTGGAEPDSPSAAVPTAAAPPADRRVEPAARPVAPPAPEPPRALAVAEAEDTAVVSALARLIAERRFGLAFHLAHTAQRPEPEQASLRLAAAGDVLASGAVGGSQVFVKALQHCENLGTKAFENHELLVLPALLSASLATGEYTAGAQLKALAGRLPNGLAALAIAVADPTLSSALAFTTPLSGTADVSESENRLRGIVQHAQDLLKPPRLRFNRATTMAKRWLAPDGLLGAVLHALVEGEPEAESKARKAVDSLSRPADIRSEIDRMDRDLRGSSGRTLQGPGRQDLIHLVERVTDCAKSWIDVTEALRRGRTAETDWARQETADMWQALLAVREQALADLDAVRGRSSDPLASAAAWAARESLGTLLGEIEQGPTRRRGLLGLDAQQQIDAELLKIPLAVDERPTVDALLMAMDRTWEQAVVLQEDCYVFGAAHRILDLAEQHSLPGGPVSFPASRRTGLLDAEERRRAQLLAQHGELGAELRRAQADGALTDDQDLSLQELLAAALPHTDDGGKRELVLVRRTLDRVAELLPRYRNEAAGRLRSRLEALAEVSDEDRAQVLRHLETDGLATAADLVYFLELGEPVPEIVSGESHLSTFFPAVPNGLGRGITAELVHSVRERSRHPEIAALDYTRLSADEAERVAKALETWRAIGTAPPGGRRSAERNLILPLNLLGYEAKDARRDEKLPGTAEYRFVNVHGIEINGRAWAPAFGSKILEQAGRLRVLMIWGRPSAQLLLSRVAQEPSKESLLVAYFGTLGSEARTRLAAASTDIAPLMVVDDAALAYLAAHGSRQVSVATETLLPFSGVNPYLREKRGRIGREMFYGRDAERKRILDPDGTQIIFGGRGLGKSALLNDAGDRFAEQQPDYHQKLYLNLDQHNIGKGTALSAETIWGVLDRELTDQRVLEKPRRREVSETDTDRYERVRSGIKKWLDEEPRRRLLILMDECDRFFEADVPHCTETRRLRGLCTETPGRMKVVFAGLHSVQRFTRLARNGPFSHLAQTPTVVGPLAPQFAANLLVDPMRALGFEFVDVDLVNRVLGYCSYQPFLLQMFGSRLVEVMQQRRRSRGEADGPPYEISVTEVESVESDPSLRADITAAFKDTLTLDDRYDVIANVLARHARDNGLETRLSDAELRDECASWWSAGFSGLDSEGFRAYLQEMVGLGILAPNHDGRGWHLRGPNALRMIGTAQEVEHRLLTAASECELEETIALEGRPELPDRRTAPLTVTQVDDLLAPRVNQTRVVFGTPATGVSDVEQTLRSVTDRVGGWDLPPIGRTSVFKQALTEGRPGTRRVIVSDLAAKCTSVSTSRESLSLARELVPGRTDVTRAVVLVLGLHQLPLWRELLTGPEDSAPGTVFLQRHDHRSLRAWAQHTGLFAAERVPRLLELTGGWPRLLDLAGSLQSSSNSEDEALGALRRELQQKAFAAEFLEDSGLTADPLVETGYRAFAEAFGTDWVEEEYALMAIELAGLDLSDAEWVLTCLQALQAVDRTGARLRLEPVLHSCWSRR</sequence>
<keyword evidence="3" id="KW-1185">Reference proteome</keyword>
<feature type="compositionally biased region" description="Low complexity" evidence="1">
    <location>
        <begin position="207"/>
        <end position="224"/>
    </location>
</feature>
<dbReference type="EMBL" id="JBHYPX010000081">
    <property type="protein sequence ID" value="MFE1356245.1"/>
    <property type="molecule type" value="Genomic_DNA"/>
</dbReference>